<protein>
    <submittedName>
        <fullName evidence="2">Uncharacterized protein</fullName>
    </submittedName>
</protein>
<dbReference type="Proteomes" id="UP000325577">
    <property type="component" value="Linkage Group LG0"/>
</dbReference>
<reference evidence="2 3" key="1">
    <citation type="submission" date="2019-09" db="EMBL/GenBank/DDBJ databases">
        <title>A chromosome-level genome assembly of the Chinese tupelo Nyssa sinensis.</title>
        <authorList>
            <person name="Yang X."/>
            <person name="Kang M."/>
            <person name="Yang Y."/>
            <person name="Xiong H."/>
            <person name="Wang M."/>
            <person name="Zhang Z."/>
            <person name="Wang Z."/>
            <person name="Wu H."/>
            <person name="Ma T."/>
            <person name="Liu J."/>
            <person name="Xi Z."/>
        </authorList>
    </citation>
    <scope>NUCLEOTIDE SEQUENCE [LARGE SCALE GENOMIC DNA]</scope>
    <source>
        <strain evidence="2">J267</strain>
        <tissue evidence="2">Leaf</tissue>
    </source>
</reference>
<evidence type="ECO:0000313" key="2">
    <source>
        <dbReference type="EMBL" id="KAA8550000.1"/>
    </source>
</evidence>
<sequence length="89" mass="9809">MDIPNLGRAQVERAFAAEIIMQVMEDLIREVAEAVYQGPDLPSEPEVQEGVGEVSEVDGKTSPVTMHDQETLSQGVGQMKSSKVMFLFR</sequence>
<feature type="compositionally biased region" description="Low complexity" evidence="1">
    <location>
        <begin position="44"/>
        <end position="54"/>
    </location>
</feature>
<dbReference type="AlphaFoldDB" id="A0A5J5C7N9"/>
<feature type="region of interest" description="Disordered" evidence="1">
    <location>
        <begin position="39"/>
        <end position="66"/>
    </location>
</feature>
<evidence type="ECO:0000256" key="1">
    <source>
        <dbReference type="SAM" id="MobiDB-lite"/>
    </source>
</evidence>
<proteinExistence type="predicted"/>
<organism evidence="2 3">
    <name type="scientific">Nyssa sinensis</name>
    <dbReference type="NCBI Taxonomy" id="561372"/>
    <lineage>
        <taxon>Eukaryota</taxon>
        <taxon>Viridiplantae</taxon>
        <taxon>Streptophyta</taxon>
        <taxon>Embryophyta</taxon>
        <taxon>Tracheophyta</taxon>
        <taxon>Spermatophyta</taxon>
        <taxon>Magnoliopsida</taxon>
        <taxon>eudicotyledons</taxon>
        <taxon>Gunneridae</taxon>
        <taxon>Pentapetalae</taxon>
        <taxon>asterids</taxon>
        <taxon>Cornales</taxon>
        <taxon>Nyssaceae</taxon>
        <taxon>Nyssa</taxon>
    </lineage>
</organism>
<evidence type="ECO:0000313" key="3">
    <source>
        <dbReference type="Proteomes" id="UP000325577"/>
    </source>
</evidence>
<keyword evidence="3" id="KW-1185">Reference proteome</keyword>
<gene>
    <name evidence="2" type="ORF">F0562_001684</name>
</gene>
<accession>A0A5J5C7N9</accession>
<name>A0A5J5C7N9_9ASTE</name>
<dbReference type="EMBL" id="CM018031">
    <property type="protein sequence ID" value="KAA8550000.1"/>
    <property type="molecule type" value="Genomic_DNA"/>
</dbReference>